<dbReference type="PIRSF" id="PIRSF029215">
    <property type="entry name" value="UCP029215"/>
    <property type="match status" value="1"/>
</dbReference>
<dbReference type="Proteomes" id="UP000639859">
    <property type="component" value="Unassembled WGS sequence"/>
</dbReference>
<reference evidence="1 2" key="1">
    <citation type="submission" date="2020-11" db="EMBL/GenBank/DDBJ databases">
        <title>genome sequence of strain KACC 18849.</title>
        <authorList>
            <person name="Gao J."/>
            <person name="Zhang X."/>
        </authorList>
    </citation>
    <scope>NUCLEOTIDE SEQUENCE [LARGE SCALE GENOMIC DNA]</scope>
    <source>
        <strain evidence="1 2">KACC 18849</strain>
    </source>
</reference>
<accession>A0ABS0SUK6</accession>
<dbReference type="EMBL" id="JADWOX010000001">
    <property type="protein sequence ID" value="MBI1682378.1"/>
    <property type="molecule type" value="Genomic_DNA"/>
</dbReference>
<sequence>MRVIDAVALDEESVRITADGYLVADARIARTGIQTYLASELGLADAKPGQVVRVLRPADEVFDKASMASIAWRPLTNDHPKDMVTSKTWKRDSIGQLGDAVKRETAQDGDYIRVPLTMMDGDAISQYRAGKRELSVGYTCDVDWTPGVTDAGEAYDARQTNIRANHLALVHRGRAGSACRIGDSWPHRDDDAPPVKDHTPMKTIMIDGVPVADVSPAAEAVITTLQGRLTAATTAKDAAEGKVAELSTVAATKDAEIATLKQAVADAKVTPQQMRDAAKAFAKTLADAKILAPALTISDAMDEAAIRKAVVSSKLGDAAKDWNDAQVEVSFKTMASGITDAQRQSTGGNLLADAIGAGAGATINDAQTAADKARAARFARFADAHTGAAA</sequence>
<organism evidence="1 2">
    <name type="scientific">Caulobacter hibisci</name>
    <dbReference type="NCBI Taxonomy" id="2035993"/>
    <lineage>
        <taxon>Bacteria</taxon>
        <taxon>Pseudomonadati</taxon>
        <taxon>Pseudomonadota</taxon>
        <taxon>Alphaproteobacteria</taxon>
        <taxon>Caulobacterales</taxon>
        <taxon>Caulobacteraceae</taxon>
        <taxon>Caulobacter</taxon>
    </lineage>
</organism>
<keyword evidence="2" id="KW-1185">Reference proteome</keyword>
<dbReference type="Pfam" id="PF09979">
    <property type="entry name" value="DUF2213"/>
    <property type="match status" value="1"/>
</dbReference>
<evidence type="ECO:0000313" key="2">
    <source>
        <dbReference type="Proteomes" id="UP000639859"/>
    </source>
</evidence>
<comment type="caution">
    <text evidence="1">The sequence shown here is derived from an EMBL/GenBank/DDBJ whole genome shotgun (WGS) entry which is preliminary data.</text>
</comment>
<name>A0ABS0SUK6_9CAUL</name>
<proteinExistence type="predicted"/>
<gene>
    <name evidence="1" type="ORF">I4Q42_01705</name>
</gene>
<dbReference type="RefSeq" id="WP_198574334.1">
    <property type="nucleotide sequence ID" value="NZ_JADWOX010000001.1"/>
</dbReference>
<evidence type="ECO:0000313" key="1">
    <source>
        <dbReference type="EMBL" id="MBI1682378.1"/>
    </source>
</evidence>
<dbReference type="InterPro" id="IPR016913">
    <property type="entry name" value="UCP029215"/>
</dbReference>
<protein>
    <submittedName>
        <fullName evidence="1">DUF2213 domain-containing protein</fullName>
    </submittedName>
</protein>